<feature type="transmembrane region" description="Helical" evidence="6">
    <location>
        <begin position="287"/>
        <end position="308"/>
    </location>
</feature>
<gene>
    <name evidence="7" type="ORF">DI623_08810</name>
</gene>
<feature type="transmembrane region" description="Helical" evidence="6">
    <location>
        <begin position="202"/>
        <end position="224"/>
    </location>
</feature>
<dbReference type="EMBL" id="QFNN01000044">
    <property type="protein sequence ID" value="PZO89836.1"/>
    <property type="molecule type" value="Genomic_DNA"/>
</dbReference>
<comment type="subcellular location">
    <subcellularLocation>
        <location evidence="1">Membrane</location>
        <topology evidence="1">Multi-pass membrane protein</topology>
    </subcellularLocation>
</comment>
<name>A0A2W5A938_9SPHN</name>
<comment type="caution">
    <text evidence="7">The sequence shown here is derived from an EMBL/GenBank/DDBJ whole genome shotgun (WGS) entry which is preliminary data.</text>
</comment>
<dbReference type="PANTHER" id="PTHR21716:SF4">
    <property type="entry name" value="TRANSMEMBRANE PROTEIN 245"/>
    <property type="match status" value="1"/>
</dbReference>
<protein>
    <submittedName>
        <fullName evidence="7">AI-2E family transporter</fullName>
    </submittedName>
</protein>
<accession>A0A2W5A938</accession>
<evidence type="ECO:0000313" key="7">
    <source>
        <dbReference type="EMBL" id="PZO89836.1"/>
    </source>
</evidence>
<evidence type="ECO:0000256" key="6">
    <source>
        <dbReference type="SAM" id="Phobius"/>
    </source>
</evidence>
<organism evidence="7 8">
    <name type="scientific">Sphingomonas sanxanigenens</name>
    <dbReference type="NCBI Taxonomy" id="397260"/>
    <lineage>
        <taxon>Bacteria</taxon>
        <taxon>Pseudomonadati</taxon>
        <taxon>Pseudomonadota</taxon>
        <taxon>Alphaproteobacteria</taxon>
        <taxon>Sphingomonadales</taxon>
        <taxon>Sphingomonadaceae</taxon>
        <taxon>Sphingomonas</taxon>
    </lineage>
</organism>
<feature type="transmembrane region" description="Helical" evidence="6">
    <location>
        <begin position="111"/>
        <end position="133"/>
    </location>
</feature>
<evidence type="ECO:0000313" key="8">
    <source>
        <dbReference type="Proteomes" id="UP000249066"/>
    </source>
</evidence>
<evidence type="ECO:0000256" key="2">
    <source>
        <dbReference type="ARBA" id="ARBA00009773"/>
    </source>
</evidence>
<keyword evidence="4 6" id="KW-1133">Transmembrane helix</keyword>
<feature type="transmembrane region" description="Helical" evidence="6">
    <location>
        <begin position="315"/>
        <end position="338"/>
    </location>
</feature>
<evidence type="ECO:0000256" key="3">
    <source>
        <dbReference type="ARBA" id="ARBA00022692"/>
    </source>
</evidence>
<evidence type="ECO:0000256" key="4">
    <source>
        <dbReference type="ARBA" id="ARBA00022989"/>
    </source>
</evidence>
<dbReference type="PANTHER" id="PTHR21716">
    <property type="entry name" value="TRANSMEMBRANE PROTEIN"/>
    <property type="match status" value="1"/>
</dbReference>
<reference evidence="7 8" key="1">
    <citation type="submission" date="2017-08" db="EMBL/GenBank/DDBJ databases">
        <title>Infants hospitalized years apart are colonized by the same room-sourced microbial strains.</title>
        <authorList>
            <person name="Brooks B."/>
            <person name="Olm M.R."/>
            <person name="Firek B.A."/>
            <person name="Baker R."/>
            <person name="Thomas B.C."/>
            <person name="Morowitz M.J."/>
            <person name="Banfield J.F."/>
        </authorList>
    </citation>
    <scope>NUCLEOTIDE SEQUENCE [LARGE SCALE GENOMIC DNA]</scope>
    <source>
        <strain evidence="7">S2_018_000_R2_101</strain>
    </source>
</reference>
<feature type="transmembrane region" description="Helical" evidence="6">
    <location>
        <begin position="258"/>
        <end position="281"/>
    </location>
</feature>
<comment type="similarity">
    <text evidence="2">Belongs to the autoinducer-2 exporter (AI-2E) (TC 2.A.86) family.</text>
</comment>
<evidence type="ECO:0000256" key="1">
    <source>
        <dbReference type="ARBA" id="ARBA00004141"/>
    </source>
</evidence>
<feature type="transmembrane region" description="Helical" evidence="6">
    <location>
        <begin position="369"/>
        <end position="391"/>
    </location>
</feature>
<keyword evidence="5 6" id="KW-0472">Membrane</keyword>
<dbReference type="Pfam" id="PF01594">
    <property type="entry name" value="AI-2E_transport"/>
    <property type="match status" value="1"/>
</dbReference>
<dbReference type="Proteomes" id="UP000249066">
    <property type="component" value="Unassembled WGS sequence"/>
</dbReference>
<dbReference type="GO" id="GO:0016020">
    <property type="term" value="C:membrane"/>
    <property type="evidence" value="ECO:0007669"/>
    <property type="project" value="UniProtKB-SubCell"/>
</dbReference>
<dbReference type="AlphaFoldDB" id="A0A2W5A938"/>
<sequence>MAALIVAGGKISVLAAGTADRPSRASSHKDRWRRSAFSANDWRVNENGESRLRIEDGFLFGLLLLLTIGFALLVEPFFAAILWAVIAALLFAPVNRRLLAQMPGKPSGAALLTLLLIVAMVIVPTILLGSALINEVGDFYAHMQAGQIDFAALFERFRAALPQWAVGMLGRLGLTDFHTVADRVEAGIAASFRTLATQALQIGQGAFGFLAQLGVMLYLTFFLIRDGERLAERVIEATPLRHAVREALFRQFALMIRATIKGSIVVAIAQGFIGGAVFWLIGIRGAMLWGVLMGAFSLLPAVGTGIVWVPVAIYLLATGAIWQGAVLVFCGLFVIGMVDNVLRPILVGRDTRIPDYVVLISTLGGLELFGFNGIVIGPVIAALFIAIWNIVTDMRLNMGHVMMSSDGDANPPAA</sequence>
<proteinExistence type="inferred from homology"/>
<evidence type="ECO:0000256" key="5">
    <source>
        <dbReference type="ARBA" id="ARBA00023136"/>
    </source>
</evidence>
<dbReference type="InterPro" id="IPR002549">
    <property type="entry name" value="AI-2E-like"/>
</dbReference>
<keyword evidence="3 6" id="KW-0812">Transmembrane</keyword>